<dbReference type="Pfam" id="PF01081">
    <property type="entry name" value="Aldolase"/>
    <property type="match status" value="1"/>
</dbReference>
<name>A0ABN2VUZ3_9ACTN</name>
<comment type="caution">
    <text evidence="6">The sequence shown here is derived from an EMBL/GenBank/DDBJ whole genome shotgun (WGS) entry which is preliminary data.</text>
</comment>
<keyword evidence="4" id="KW-0456">Lyase</keyword>
<comment type="subunit">
    <text evidence="3">Homotrimer.</text>
</comment>
<dbReference type="CDD" id="cd00452">
    <property type="entry name" value="KDPG_aldolase"/>
    <property type="match status" value="1"/>
</dbReference>
<dbReference type="PANTHER" id="PTHR30246:SF1">
    <property type="entry name" value="2-DEHYDRO-3-DEOXY-6-PHOSPHOGALACTONATE ALDOLASE-RELATED"/>
    <property type="match status" value="1"/>
</dbReference>
<dbReference type="InterPro" id="IPR000887">
    <property type="entry name" value="Aldlse_KDPG_KHG"/>
</dbReference>
<dbReference type="PANTHER" id="PTHR30246">
    <property type="entry name" value="2-KETO-3-DEOXY-6-PHOSPHOGLUCONATE ALDOLASE"/>
    <property type="match status" value="1"/>
</dbReference>
<dbReference type="SUPFAM" id="SSF51569">
    <property type="entry name" value="Aldolase"/>
    <property type="match status" value="1"/>
</dbReference>
<proteinExistence type="inferred from homology"/>
<dbReference type="RefSeq" id="WP_344526140.1">
    <property type="nucleotide sequence ID" value="NZ_BAAAPE010000005.1"/>
</dbReference>
<evidence type="ECO:0000256" key="1">
    <source>
        <dbReference type="ARBA" id="ARBA00004761"/>
    </source>
</evidence>
<dbReference type="InterPro" id="IPR013785">
    <property type="entry name" value="Aldolase_TIM"/>
</dbReference>
<comment type="similarity">
    <text evidence="2">Belongs to the KHG/KDPG aldolase family.</text>
</comment>
<evidence type="ECO:0000256" key="5">
    <source>
        <dbReference type="ARBA" id="ARBA00023277"/>
    </source>
</evidence>
<evidence type="ECO:0000313" key="7">
    <source>
        <dbReference type="Proteomes" id="UP001500016"/>
    </source>
</evidence>
<accession>A0ABN2VUZ3</accession>
<protein>
    <submittedName>
        <fullName evidence="6">Bifunctional 4-hydroxy-2-oxoglutarate aldolase/2-dehydro-3-deoxy-phosphogluconate aldolase</fullName>
    </submittedName>
</protein>
<reference evidence="6 7" key="1">
    <citation type="journal article" date="2019" name="Int. J. Syst. Evol. Microbiol.">
        <title>The Global Catalogue of Microorganisms (GCM) 10K type strain sequencing project: providing services to taxonomists for standard genome sequencing and annotation.</title>
        <authorList>
            <consortium name="The Broad Institute Genomics Platform"/>
            <consortium name="The Broad Institute Genome Sequencing Center for Infectious Disease"/>
            <person name="Wu L."/>
            <person name="Ma J."/>
        </authorList>
    </citation>
    <scope>NUCLEOTIDE SEQUENCE [LARGE SCALE GENOMIC DNA]</scope>
    <source>
        <strain evidence="6 7">JCM 15478</strain>
    </source>
</reference>
<keyword evidence="7" id="KW-1185">Reference proteome</keyword>
<evidence type="ECO:0000313" key="6">
    <source>
        <dbReference type="EMBL" id="GAA2069575.1"/>
    </source>
</evidence>
<evidence type="ECO:0000256" key="4">
    <source>
        <dbReference type="ARBA" id="ARBA00023239"/>
    </source>
</evidence>
<evidence type="ECO:0000256" key="2">
    <source>
        <dbReference type="ARBA" id="ARBA00006906"/>
    </source>
</evidence>
<comment type="pathway">
    <text evidence="1">Carbohydrate acid metabolism.</text>
</comment>
<dbReference type="Gene3D" id="3.20.20.70">
    <property type="entry name" value="Aldolase class I"/>
    <property type="match status" value="1"/>
</dbReference>
<dbReference type="EMBL" id="BAAAPE010000005">
    <property type="protein sequence ID" value="GAA2069575.1"/>
    <property type="molecule type" value="Genomic_DNA"/>
</dbReference>
<sequence>MSRPTSTPAPSGFAEALERHGLVAILRTRRPAAPLLDVVRTLADAGVRLVEITVPTPGSLAALRRAAEEFDGAVHLGAGTVTTVAEVGAVREAGGGFVVSPHTDPGIVRAAGDAALGSLPGALTPTEILRAHRAGATAVKVFPAARLGPPYIADVRATLPGIPLVPTGGVTAADVPAHLAAGATAVGVGSPLLGDALEGGSLPELADRARHFAALASAR</sequence>
<evidence type="ECO:0000256" key="3">
    <source>
        <dbReference type="ARBA" id="ARBA00011233"/>
    </source>
</evidence>
<dbReference type="Proteomes" id="UP001500016">
    <property type="component" value="Unassembled WGS sequence"/>
</dbReference>
<keyword evidence="5" id="KW-0119">Carbohydrate metabolism</keyword>
<gene>
    <name evidence="6" type="ORF">GCM10009801_19460</name>
</gene>
<organism evidence="6 7">
    <name type="scientific">Streptomyces albiaxialis</name>
    <dbReference type="NCBI Taxonomy" id="329523"/>
    <lineage>
        <taxon>Bacteria</taxon>
        <taxon>Bacillati</taxon>
        <taxon>Actinomycetota</taxon>
        <taxon>Actinomycetes</taxon>
        <taxon>Kitasatosporales</taxon>
        <taxon>Streptomycetaceae</taxon>
        <taxon>Streptomyces</taxon>
    </lineage>
</organism>